<proteinExistence type="predicted"/>
<dbReference type="OMA" id="MQIALIN"/>
<comment type="caution">
    <text evidence="1">The sequence shown here is derived from an EMBL/GenBank/DDBJ whole genome shotgun (WGS) entry which is preliminary data.</text>
</comment>
<reference evidence="1 2" key="1">
    <citation type="journal article" date="2012" name="Genome Biol.">
        <title>Genome and low-iron response of an oceanic diatom adapted to chronic iron limitation.</title>
        <authorList>
            <person name="Lommer M."/>
            <person name="Specht M."/>
            <person name="Roy A.S."/>
            <person name="Kraemer L."/>
            <person name="Andreson R."/>
            <person name="Gutowska M.A."/>
            <person name="Wolf J."/>
            <person name="Bergner S.V."/>
            <person name="Schilhabel M.B."/>
            <person name="Klostermeier U.C."/>
            <person name="Beiko R.G."/>
            <person name="Rosenstiel P."/>
            <person name="Hippler M."/>
            <person name="Laroche J."/>
        </authorList>
    </citation>
    <scope>NUCLEOTIDE SEQUENCE [LARGE SCALE GENOMIC DNA]</scope>
    <source>
        <strain evidence="1 2">CCMP1005</strain>
    </source>
</reference>
<gene>
    <name evidence="1" type="ORF">THAOC_32774</name>
</gene>
<dbReference type="Proteomes" id="UP000266841">
    <property type="component" value="Unassembled WGS sequence"/>
</dbReference>
<sequence>ITWASWAMGDARGVVSFVSIIDIARAVGGPGQDRIGSWPRIVTPGGMSTEGVFAHKYMRFQEQIMGPCRGRGTIAATSHLIACGRYFSTMLTFWEQWLAADGYDRLDPFARDAATDRLLALCSDLEGTPGSTERKVLHAAAALKITPANAAQLVRDYDKAAVEFVDGTTSPLHVAAGAVGAEHAERVRVFLDAFPTTKQHTDDRGLTVLQIALLGSARLNVIQMLVDAWPHLARLPMPSTFRNGLNSEEFMGLEGLTPLQLAASRNAELDVIFFLCRDDPDSQLSASRAN</sequence>
<dbReference type="Gene3D" id="1.25.40.20">
    <property type="entry name" value="Ankyrin repeat-containing domain"/>
    <property type="match status" value="1"/>
</dbReference>
<dbReference type="InterPro" id="IPR036770">
    <property type="entry name" value="Ankyrin_rpt-contain_sf"/>
</dbReference>
<dbReference type="AlphaFoldDB" id="K0R8F6"/>
<name>K0R8F6_THAOC</name>
<feature type="non-terminal residue" evidence="1">
    <location>
        <position position="1"/>
    </location>
</feature>
<dbReference type="eggNOG" id="ENOG502T9VI">
    <property type="taxonomic scope" value="Eukaryota"/>
</dbReference>
<protein>
    <submittedName>
        <fullName evidence="1">Uncharacterized protein</fullName>
    </submittedName>
</protein>
<evidence type="ECO:0000313" key="2">
    <source>
        <dbReference type="Proteomes" id="UP000266841"/>
    </source>
</evidence>
<organism evidence="1 2">
    <name type="scientific">Thalassiosira oceanica</name>
    <name type="common">Marine diatom</name>
    <dbReference type="NCBI Taxonomy" id="159749"/>
    <lineage>
        <taxon>Eukaryota</taxon>
        <taxon>Sar</taxon>
        <taxon>Stramenopiles</taxon>
        <taxon>Ochrophyta</taxon>
        <taxon>Bacillariophyta</taxon>
        <taxon>Coscinodiscophyceae</taxon>
        <taxon>Thalassiosirophycidae</taxon>
        <taxon>Thalassiosirales</taxon>
        <taxon>Thalassiosiraceae</taxon>
        <taxon>Thalassiosira</taxon>
    </lineage>
</organism>
<keyword evidence="2" id="KW-1185">Reference proteome</keyword>
<dbReference type="EMBL" id="AGNL01045845">
    <property type="protein sequence ID" value="EJK48424.1"/>
    <property type="molecule type" value="Genomic_DNA"/>
</dbReference>
<accession>K0R8F6</accession>
<evidence type="ECO:0000313" key="1">
    <source>
        <dbReference type="EMBL" id="EJK48424.1"/>
    </source>
</evidence>